<gene>
    <name evidence="3" type="ORF">BAE44_0015966</name>
</gene>
<keyword evidence="1" id="KW-0472">Membrane</keyword>
<protein>
    <recommendedName>
        <fullName evidence="2">DUF6598 domain-containing protein</fullName>
    </recommendedName>
</protein>
<evidence type="ECO:0000259" key="2">
    <source>
        <dbReference type="Pfam" id="PF20241"/>
    </source>
</evidence>
<keyword evidence="1" id="KW-0812">Transmembrane</keyword>
<keyword evidence="1" id="KW-1133">Transmembrane helix</keyword>
<dbReference type="OrthoDB" id="613498at2759"/>
<dbReference type="Proteomes" id="UP000095767">
    <property type="component" value="Unassembled WGS sequence"/>
</dbReference>
<dbReference type="AlphaFoldDB" id="A0A1E5VCZ0"/>
<dbReference type="EMBL" id="LWDX02043767">
    <property type="protein sequence ID" value="OEL23018.1"/>
    <property type="molecule type" value="Genomic_DNA"/>
</dbReference>
<feature type="domain" description="DUF6598" evidence="2">
    <location>
        <begin position="37"/>
        <end position="225"/>
    </location>
</feature>
<dbReference type="STRING" id="888268.A0A1E5VCZ0"/>
<dbReference type="InterPro" id="IPR046533">
    <property type="entry name" value="DUF6598"/>
</dbReference>
<keyword evidence="4" id="KW-1185">Reference proteome</keyword>
<dbReference type="Pfam" id="PF20241">
    <property type="entry name" value="DUF6598"/>
    <property type="match status" value="1"/>
</dbReference>
<name>A0A1E5VCZ0_9POAL</name>
<sequence>IASSVYERNYKLFGECAFSFFILAAAPTHPYFRPCGMMQLFSLRLSSPVAHPANIYGRFAVRDCWEPLRNYLFKRSRDDPATVPRGCSFLPLRSPCRGIYVVQCILLDIDLWIREDGDGSADKPLFCGYVELDSSKAIFGSKLDGRLQGYCHGLDMHYTFLWDSIETVIEVLAEAKHSSDVRSSASTSGFDDEVELYDGPFCGKGTIFRHFMAAKKQEELRVVLKTDGSLYKWTLQAGVGVVVAPEHPVSCFSQFFVMNVSFRTRGKVASAWQWSCICNDVRVTETGL</sequence>
<feature type="transmembrane region" description="Helical" evidence="1">
    <location>
        <begin position="12"/>
        <end position="32"/>
    </location>
</feature>
<evidence type="ECO:0000313" key="3">
    <source>
        <dbReference type="EMBL" id="OEL23018.1"/>
    </source>
</evidence>
<dbReference type="PANTHER" id="PTHR33065:SF117">
    <property type="entry name" value="OS01G0590200 PROTEIN"/>
    <property type="match status" value="1"/>
</dbReference>
<evidence type="ECO:0000313" key="4">
    <source>
        <dbReference type="Proteomes" id="UP000095767"/>
    </source>
</evidence>
<comment type="caution">
    <text evidence="3">The sequence shown here is derived from an EMBL/GenBank/DDBJ whole genome shotgun (WGS) entry which is preliminary data.</text>
</comment>
<dbReference type="PANTHER" id="PTHR33065">
    <property type="entry name" value="OS07G0486400 PROTEIN"/>
    <property type="match status" value="1"/>
</dbReference>
<reference evidence="3 4" key="1">
    <citation type="submission" date="2016-09" db="EMBL/GenBank/DDBJ databases">
        <title>The draft genome of Dichanthelium oligosanthes: A C3 panicoid grass species.</title>
        <authorList>
            <person name="Studer A.J."/>
            <person name="Schnable J.C."/>
            <person name="Brutnell T.P."/>
        </authorList>
    </citation>
    <scope>NUCLEOTIDE SEQUENCE [LARGE SCALE GENOMIC DNA]</scope>
    <source>
        <strain evidence="4">cv. Kellogg 1175</strain>
        <tissue evidence="3">Leaf</tissue>
    </source>
</reference>
<evidence type="ECO:0000256" key="1">
    <source>
        <dbReference type="SAM" id="Phobius"/>
    </source>
</evidence>
<feature type="non-terminal residue" evidence="3">
    <location>
        <position position="1"/>
    </location>
</feature>
<accession>A0A1E5VCZ0</accession>
<organism evidence="3 4">
    <name type="scientific">Dichanthelium oligosanthes</name>
    <dbReference type="NCBI Taxonomy" id="888268"/>
    <lineage>
        <taxon>Eukaryota</taxon>
        <taxon>Viridiplantae</taxon>
        <taxon>Streptophyta</taxon>
        <taxon>Embryophyta</taxon>
        <taxon>Tracheophyta</taxon>
        <taxon>Spermatophyta</taxon>
        <taxon>Magnoliopsida</taxon>
        <taxon>Liliopsida</taxon>
        <taxon>Poales</taxon>
        <taxon>Poaceae</taxon>
        <taxon>PACMAD clade</taxon>
        <taxon>Panicoideae</taxon>
        <taxon>Panicodae</taxon>
        <taxon>Paniceae</taxon>
        <taxon>Dichantheliinae</taxon>
        <taxon>Dichanthelium</taxon>
    </lineage>
</organism>
<proteinExistence type="predicted"/>